<evidence type="ECO:0000313" key="2">
    <source>
        <dbReference type="Proteomes" id="UP001549106"/>
    </source>
</evidence>
<accession>A0ABV2M7R0</accession>
<gene>
    <name evidence="1" type="ORF">ABID24_003787</name>
</gene>
<organism evidence="1 2">
    <name type="scientific">Blautia caecimuris</name>
    <dbReference type="NCBI Taxonomy" id="1796615"/>
    <lineage>
        <taxon>Bacteria</taxon>
        <taxon>Bacillati</taxon>
        <taxon>Bacillota</taxon>
        <taxon>Clostridia</taxon>
        <taxon>Lachnospirales</taxon>
        <taxon>Lachnospiraceae</taxon>
        <taxon>Blautia</taxon>
    </lineage>
</organism>
<proteinExistence type="predicted"/>
<comment type="caution">
    <text evidence="1">The sequence shown here is derived from an EMBL/GenBank/DDBJ whole genome shotgun (WGS) entry which is preliminary data.</text>
</comment>
<protein>
    <submittedName>
        <fullName evidence="1">Uncharacterized protein</fullName>
    </submittedName>
</protein>
<dbReference type="EMBL" id="JBEPMJ010000058">
    <property type="protein sequence ID" value="MET3752513.1"/>
    <property type="molecule type" value="Genomic_DNA"/>
</dbReference>
<keyword evidence="2" id="KW-1185">Reference proteome</keyword>
<reference evidence="1 2" key="1">
    <citation type="submission" date="2024-06" db="EMBL/GenBank/DDBJ databases">
        <title>Genomic Encyclopedia of Type Strains, Phase IV (KMG-IV): sequencing the most valuable type-strain genomes for metagenomic binning, comparative biology and taxonomic classification.</title>
        <authorList>
            <person name="Goeker M."/>
        </authorList>
    </citation>
    <scope>NUCLEOTIDE SEQUENCE [LARGE SCALE GENOMIC DNA]</scope>
    <source>
        <strain evidence="1 2">DSM 29492</strain>
    </source>
</reference>
<evidence type="ECO:0000313" key="1">
    <source>
        <dbReference type="EMBL" id="MET3752513.1"/>
    </source>
</evidence>
<sequence length="97" mass="11136">MKKAREIGIEAYNAEQTEKTELLNLLLANYNDGRKKTLFCVAVNLLELQEINEILLQIKGNSELERLTLKEKSSYAAGVFQNAAKRKNIELKLRKKK</sequence>
<dbReference type="Proteomes" id="UP001549106">
    <property type="component" value="Unassembled WGS sequence"/>
</dbReference>
<name>A0ABV2M7R0_9FIRM</name>